<organism evidence="2 3">
    <name type="scientific">Paraburkholderia tropica</name>
    <dbReference type="NCBI Taxonomy" id="92647"/>
    <lineage>
        <taxon>Bacteria</taxon>
        <taxon>Pseudomonadati</taxon>
        <taxon>Pseudomonadota</taxon>
        <taxon>Betaproteobacteria</taxon>
        <taxon>Burkholderiales</taxon>
        <taxon>Burkholderiaceae</taxon>
        <taxon>Paraburkholderia</taxon>
    </lineage>
</organism>
<protein>
    <recommendedName>
        <fullName evidence="1">Immunity protein 52 domain-containing protein</fullName>
    </recommendedName>
</protein>
<accession>A0ABX5MDU2</accession>
<proteinExistence type="predicted"/>
<keyword evidence="3" id="KW-1185">Reference proteome</keyword>
<feature type="domain" description="Immunity protein 52" evidence="1">
    <location>
        <begin position="2"/>
        <end position="164"/>
    </location>
</feature>
<evidence type="ECO:0000313" key="2">
    <source>
        <dbReference type="EMBL" id="PXX04223.1"/>
    </source>
</evidence>
<dbReference type="RefSeq" id="WP_146609084.1">
    <property type="nucleotide sequence ID" value="NZ_QKZC01000047.1"/>
</dbReference>
<dbReference type="Pfam" id="PF15579">
    <property type="entry name" value="Imm52"/>
    <property type="match status" value="1"/>
</dbReference>
<reference evidence="2 3" key="1">
    <citation type="submission" date="2018-05" db="EMBL/GenBank/DDBJ databases">
        <title>Genomic Encyclopedia of Type Strains, Phase IV (KMG-V): Genome sequencing to study the core and pangenomes of soil and plant-associated prokaryotes.</title>
        <authorList>
            <person name="Whitman W."/>
        </authorList>
    </citation>
    <scope>NUCLEOTIDE SEQUENCE [LARGE SCALE GENOMIC DNA]</scope>
    <source>
        <strain evidence="2 3">SIr-6563</strain>
    </source>
</reference>
<gene>
    <name evidence="2" type="ORF">C7400_14717</name>
</gene>
<dbReference type="EMBL" id="QJJV01000047">
    <property type="protein sequence ID" value="PXX04223.1"/>
    <property type="molecule type" value="Genomic_DNA"/>
</dbReference>
<dbReference type="Proteomes" id="UP000247515">
    <property type="component" value="Unassembled WGS sequence"/>
</dbReference>
<dbReference type="InterPro" id="IPR028969">
    <property type="entry name" value="Imm52"/>
</dbReference>
<evidence type="ECO:0000313" key="3">
    <source>
        <dbReference type="Proteomes" id="UP000247515"/>
    </source>
</evidence>
<name>A0ABX5MDU2_9BURK</name>
<evidence type="ECO:0000259" key="1">
    <source>
        <dbReference type="Pfam" id="PF15579"/>
    </source>
</evidence>
<sequence length="202" mass="22502">METYFAAAYWGPRRETVENCAARTVAFLTALGQISVLFKGWRLQGRSKAEALRKQTIDEQSIDTLVSLLSKGRNKKDIGGGVIDELGFRVSMWNGGDDRTASSLMIGCGMYSTVERLSNAVVLQLPQQFDVESQDKLHKMMSAFALAWEPDWAIVSSQSARNRHVEQLPFLDRALYLDSKMTPPDSLKGAQKQVLGHGMLFV</sequence>
<comment type="caution">
    <text evidence="2">The sequence shown here is derived from an EMBL/GenBank/DDBJ whole genome shotgun (WGS) entry which is preliminary data.</text>
</comment>